<keyword evidence="5 9" id="KW-0808">Transferase</keyword>
<evidence type="ECO:0000256" key="3">
    <source>
        <dbReference type="ARBA" id="ARBA00022490"/>
    </source>
</evidence>
<protein>
    <recommendedName>
        <fullName evidence="9">Methylated-DNA--protein-cysteine methyltransferase</fullName>
        <ecNumber evidence="9">2.1.1.63</ecNumber>
    </recommendedName>
    <alternativeName>
        <fullName evidence="9">6-O-methylguanine-DNA methyltransferase</fullName>
        <shortName evidence="9">MGMT</shortName>
    </alternativeName>
    <alternativeName>
        <fullName evidence="9">O-6-methylguanine-DNA-alkyltransferase</fullName>
    </alternativeName>
</protein>
<keyword evidence="13" id="KW-1185">Reference proteome</keyword>
<keyword evidence="3 9" id="KW-0963">Cytoplasm</keyword>
<dbReference type="PANTHER" id="PTHR10815">
    <property type="entry name" value="METHYLATED-DNA--PROTEIN-CYSTEINE METHYLTRANSFERASE"/>
    <property type="match status" value="1"/>
</dbReference>
<dbReference type="InterPro" id="IPR036217">
    <property type="entry name" value="MethylDNA_cys_MeTrfase_DNAb"/>
</dbReference>
<evidence type="ECO:0000256" key="4">
    <source>
        <dbReference type="ARBA" id="ARBA00022603"/>
    </source>
</evidence>
<evidence type="ECO:0000313" key="12">
    <source>
        <dbReference type="EMBL" id="MCR8873581.1"/>
    </source>
</evidence>
<dbReference type="Pfam" id="PF02870">
    <property type="entry name" value="Methyltransf_1N"/>
    <property type="match status" value="1"/>
</dbReference>
<dbReference type="CDD" id="cd06445">
    <property type="entry name" value="ATase"/>
    <property type="match status" value="1"/>
</dbReference>
<dbReference type="InterPro" id="IPR036388">
    <property type="entry name" value="WH-like_DNA-bd_sf"/>
</dbReference>
<dbReference type="RefSeq" id="WP_022339100.1">
    <property type="nucleotide sequence ID" value="NZ_CAUBSI010000008.1"/>
</dbReference>
<evidence type="ECO:0000256" key="1">
    <source>
        <dbReference type="ARBA" id="ARBA00001286"/>
    </source>
</evidence>
<gene>
    <name evidence="12" type="ORF">NW209_06085</name>
</gene>
<feature type="domain" description="Methylguanine DNA methyltransferase ribonuclease-like" evidence="11">
    <location>
        <begin position="2"/>
        <end position="66"/>
    </location>
</feature>
<keyword evidence="7 9" id="KW-0234">DNA repair</keyword>
<comment type="catalytic activity">
    <reaction evidence="1 9">
        <text>a 4-O-methyl-thymidine in DNA + L-cysteinyl-[protein] = a thymidine in DNA + S-methyl-L-cysteinyl-[protein]</text>
        <dbReference type="Rhea" id="RHEA:53428"/>
        <dbReference type="Rhea" id="RHEA-COMP:10131"/>
        <dbReference type="Rhea" id="RHEA-COMP:10132"/>
        <dbReference type="Rhea" id="RHEA-COMP:13555"/>
        <dbReference type="Rhea" id="RHEA-COMP:13556"/>
        <dbReference type="ChEBI" id="CHEBI:29950"/>
        <dbReference type="ChEBI" id="CHEBI:82612"/>
        <dbReference type="ChEBI" id="CHEBI:137386"/>
        <dbReference type="ChEBI" id="CHEBI:137387"/>
        <dbReference type="EC" id="2.1.1.63"/>
    </reaction>
</comment>
<comment type="miscellaneous">
    <text evidence="9">This enzyme catalyzes only one turnover and therefore is not strictly catalytic. According to one definition, an enzyme is a biocatalyst that acts repeatedly and over many reaction cycles.</text>
</comment>
<dbReference type="EMBL" id="JANRHJ010000005">
    <property type="protein sequence ID" value="MCR8873581.1"/>
    <property type="molecule type" value="Genomic_DNA"/>
</dbReference>
<evidence type="ECO:0000256" key="2">
    <source>
        <dbReference type="ARBA" id="ARBA00008711"/>
    </source>
</evidence>
<reference evidence="12 13" key="1">
    <citation type="submission" date="2022-08" db="EMBL/GenBank/DDBJ databases">
        <authorList>
            <person name="Zeman M."/>
            <person name="Kubasova T."/>
        </authorList>
    </citation>
    <scope>NUCLEOTIDE SEQUENCE [LARGE SCALE GENOMIC DNA]</scope>
    <source>
        <strain evidence="12 13">ET62</strain>
    </source>
</reference>
<feature type="domain" description="Methylated-DNA-[protein]-cysteine S-methyltransferase DNA binding" evidence="10">
    <location>
        <begin position="71"/>
        <end position="150"/>
    </location>
</feature>
<comment type="subcellular location">
    <subcellularLocation>
        <location evidence="9">Cytoplasm</location>
    </subcellularLocation>
</comment>
<dbReference type="NCBIfam" id="TIGR00589">
    <property type="entry name" value="ogt"/>
    <property type="match status" value="1"/>
</dbReference>
<dbReference type="InterPro" id="IPR036631">
    <property type="entry name" value="MGMT_N_sf"/>
</dbReference>
<dbReference type="Proteomes" id="UP001204579">
    <property type="component" value="Unassembled WGS sequence"/>
</dbReference>
<keyword evidence="6 9" id="KW-0227">DNA damage</keyword>
<evidence type="ECO:0000256" key="9">
    <source>
        <dbReference type="HAMAP-Rule" id="MF_00772"/>
    </source>
</evidence>
<comment type="similarity">
    <text evidence="2 9">Belongs to the MGMT family.</text>
</comment>
<dbReference type="Gene3D" id="1.10.10.10">
    <property type="entry name" value="Winged helix-like DNA-binding domain superfamily/Winged helix DNA-binding domain"/>
    <property type="match status" value="1"/>
</dbReference>
<dbReference type="GO" id="GO:0003908">
    <property type="term" value="F:methylated-DNA-[protein]-cysteine S-methyltransferase activity"/>
    <property type="evidence" value="ECO:0007669"/>
    <property type="project" value="UniProtKB-UniRule"/>
</dbReference>
<evidence type="ECO:0000259" key="10">
    <source>
        <dbReference type="Pfam" id="PF01035"/>
    </source>
</evidence>
<dbReference type="HAMAP" id="MF_00772">
    <property type="entry name" value="OGT"/>
    <property type="match status" value="1"/>
</dbReference>
<dbReference type="SUPFAM" id="SSF53155">
    <property type="entry name" value="Methylated DNA-protein cysteine methyltransferase domain"/>
    <property type="match status" value="1"/>
</dbReference>
<name>A0AAW5N596_9BACT</name>
<evidence type="ECO:0000313" key="13">
    <source>
        <dbReference type="Proteomes" id="UP001204579"/>
    </source>
</evidence>
<dbReference type="InterPro" id="IPR001497">
    <property type="entry name" value="MethylDNA_cys_MeTrfase_AS"/>
</dbReference>
<dbReference type="Pfam" id="PF01035">
    <property type="entry name" value="DNA_binding_1"/>
    <property type="match status" value="1"/>
</dbReference>
<evidence type="ECO:0000259" key="11">
    <source>
        <dbReference type="Pfam" id="PF02870"/>
    </source>
</evidence>
<evidence type="ECO:0000256" key="5">
    <source>
        <dbReference type="ARBA" id="ARBA00022679"/>
    </source>
</evidence>
<dbReference type="PANTHER" id="PTHR10815:SF5">
    <property type="entry name" value="METHYLATED-DNA--PROTEIN-CYSTEINE METHYLTRANSFERASE"/>
    <property type="match status" value="1"/>
</dbReference>
<accession>A0AAW5N596</accession>
<comment type="caution">
    <text evidence="12">The sequence shown here is derived from an EMBL/GenBank/DDBJ whole genome shotgun (WGS) entry which is preliminary data.</text>
</comment>
<feature type="active site" description="Nucleophile; methyl group acceptor" evidence="9">
    <location>
        <position position="122"/>
    </location>
</feature>
<organism evidence="12 13">
    <name type="scientific">Phocaeicola barnesiae</name>
    <dbReference type="NCBI Taxonomy" id="376804"/>
    <lineage>
        <taxon>Bacteria</taxon>
        <taxon>Pseudomonadati</taxon>
        <taxon>Bacteroidota</taxon>
        <taxon>Bacteroidia</taxon>
        <taxon>Bacteroidales</taxon>
        <taxon>Bacteroidaceae</taxon>
        <taxon>Phocaeicola</taxon>
    </lineage>
</organism>
<sequence length="162" mass="17991">MIRYMCCDSPIGKLVVCEESDRLVAIRLNEIPIGAVPEETSVGKEACSQLVDYFRGQRKDFQLPLAWKGTPFRQRVWQVLLDIPYGETRTYAQVAEAVGSPKAVRAAGGACHDNPWLIVVPCHRVVGSSGQLTGYAAGLEAKRFLLEYETRNAQSQLFSSRD</sequence>
<dbReference type="GO" id="GO:0032259">
    <property type="term" value="P:methylation"/>
    <property type="evidence" value="ECO:0007669"/>
    <property type="project" value="UniProtKB-KW"/>
</dbReference>
<dbReference type="InterPro" id="IPR023546">
    <property type="entry name" value="MGMT"/>
</dbReference>
<proteinExistence type="inferred from homology"/>
<keyword evidence="4 9" id="KW-0489">Methyltransferase</keyword>
<dbReference type="InterPro" id="IPR008332">
    <property type="entry name" value="MethylG_MeTrfase_N"/>
</dbReference>
<dbReference type="SUPFAM" id="SSF46767">
    <property type="entry name" value="Methylated DNA-protein cysteine methyltransferase, C-terminal domain"/>
    <property type="match status" value="1"/>
</dbReference>
<comment type="function">
    <text evidence="9">Involved in the cellular defense against the biological effects of O6-methylguanine (O6-MeG) and O4-methylthymine (O4-MeT) in DNA. Repairs the methylated nucleobase in DNA by stoichiometrically transferring the methyl group to a cysteine residue in the enzyme. This is a suicide reaction: the enzyme is irreversibly inactivated.</text>
</comment>
<evidence type="ECO:0000256" key="8">
    <source>
        <dbReference type="ARBA" id="ARBA00049348"/>
    </source>
</evidence>
<dbReference type="EC" id="2.1.1.63" evidence="9"/>
<evidence type="ECO:0000256" key="7">
    <source>
        <dbReference type="ARBA" id="ARBA00023204"/>
    </source>
</evidence>
<dbReference type="GO" id="GO:0005737">
    <property type="term" value="C:cytoplasm"/>
    <property type="evidence" value="ECO:0007669"/>
    <property type="project" value="UniProtKB-SubCell"/>
</dbReference>
<dbReference type="FunFam" id="1.10.10.10:FF:000214">
    <property type="entry name" value="Methylated-DNA--protein-cysteine methyltransferase"/>
    <property type="match status" value="1"/>
</dbReference>
<dbReference type="InterPro" id="IPR014048">
    <property type="entry name" value="MethylDNA_cys_MeTrfase_DNA-bd"/>
</dbReference>
<evidence type="ECO:0000256" key="6">
    <source>
        <dbReference type="ARBA" id="ARBA00022763"/>
    </source>
</evidence>
<dbReference type="Gene3D" id="3.30.160.70">
    <property type="entry name" value="Methylated DNA-protein cysteine methyltransferase domain"/>
    <property type="match status" value="1"/>
</dbReference>
<comment type="catalytic activity">
    <reaction evidence="8 9">
        <text>a 6-O-methyl-2'-deoxyguanosine in DNA + L-cysteinyl-[protein] = S-methyl-L-cysteinyl-[protein] + a 2'-deoxyguanosine in DNA</text>
        <dbReference type="Rhea" id="RHEA:24000"/>
        <dbReference type="Rhea" id="RHEA-COMP:10131"/>
        <dbReference type="Rhea" id="RHEA-COMP:10132"/>
        <dbReference type="Rhea" id="RHEA-COMP:11367"/>
        <dbReference type="Rhea" id="RHEA-COMP:11368"/>
        <dbReference type="ChEBI" id="CHEBI:29950"/>
        <dbReference type="ChEBI" id="CHEBI:82612"/>
        <dbReference type="ChEBI" id="CHEBI:85445"/>
        <dbReference type="ChEBI" id="CHEBI:85448"/>
        <dbReference type="EC" id="2.1.1.63"/>
    </reaction>
</comment>
<dbReference type="GO" id="GO:0006307">
    <property type="term" value="P:DNA alkylation repair"/>
    <property type="evidence" value="ECO:0007669"/>
    <property type="project" value="UniProtKB-UniRule"/>
</dbReference>
<dbReference type="PROSITE" id="PS00374">
    <property type="entry name" value="MGMT"/>
    <property type="match status" value="1"/>
</dbReference>
<dbReference type="AlphaFoldDB" id="A0AAW5N596"/>